<gene>
    <name evidence="2" type="ORF">NMSP_0934</name>
</gene>
<keyword evidence="1" id="KW-0472">Membrane</keyword>
<accession>A0A2Z2HKP0</accession>
<dbReference type="RefSeq" id="WP_086907639.1">
    <property type="nucleotide sequence ID" value="NZ_CP021324.1"/>
</dbReference>
<protein>
    <submittedName>
        <fullName evidence="2">Uncharacterized protein</fullName>
    </submittedName>
</protein>
<evidence type="ECO:0000313" key="3">
    <source>
        <dbReference type="Proteomes" id="UP000249949"/>
    </source>
</evidence>
<sequence length="87" mass="9658">MNPKKIIIFPVIIFLILFTVGMLLSTIIEIDNPKSTLPVIGLDNCSVWYDGCNTCTIITNPEGTEDFACTKMACSEYEMPICLEPIP</sequence>
<keyword evidence="1" id="KW-1133">Transmembrane helix</keyword>
<keyword evidence="1" id="KW-0812">Transmembrane</keyword>
<proteinExistence type="predicted"/>
<evidence type="ECO:0000313" key="2">
    <source>
        <dbReference type="EMBL" id="ARS64553.1"/>
    </source>
</evidence>
<dbReference type="AlphaFoldDB" id="A0A2Z2HKP0"/>
<dbReference type="KEGG" id="nct:NMSP_0934"/>
<dbReference type="GeneID" id="32901395"/>
<keyword evidence="3" id="KW-1185">Reference proteome</keyword>
<dbReference type="EMBL" id="CP021324">
    <property type="protein sequence ID" value="ARS64553.1"/>
    <property type="molecule type" value="Genomic_DNA"/>
</dbReference>
<feature type="transmembrane region" description="Helical" evidence="1">
    <location>
        <begin position="6"/>
        <end position="28"/>
    </location>
</feature>
<name>A0A2Z2HKP0_9ARCH</name>
<organism evidence="2 3">
    <name type="scientific">Candidatus Nitrosomarinus catalinensis</name>
    <dbReference type="NCBI Taxonomy" id="1898749"/>
    <lineage>
        <taxon>Archaea</taxon>
        <taxon>Nitrososphaerota</taxon>
        <taxon>Nitrososphaeria</taxon>
        <taxon>Nitrosopumilales</taxon>
        <taxon>Nitrosopumilaceae</taxon>
        <taxon>Candidatus Nitrosomarinus</taxon>
    </lineage>
</organism>
<dbReference type="Proteomes" id="UP000249949">
    <property type="component" value="Chromosome"/>
</dbReference>
<evidence type="ECO:0000256" key="1">
    <source>
        <dbReference type="SAM" id="Phobius"/>
    </source>
</evidence>
<reference evidence="2 3" key="1">
    <citation type="journal article" date="2017" name="Environ. Microbiol.">
        <title>Genome and epigenome of a novel marine Thaumarchaeota strain suggest viral infection, phosphorothioation DNA modification and multiple restriction systems.</title>
        <authorList>
            <person name="Ahlgren N.A."/>
            <person name="Chen Y."/>
            <person name="Needham D.M."/>
            <person name="Parada A.E."/>
            <person name="Sachdeva R."/>
            <person name="Trinh V."/>
            <person name="Chen T."/>
            <person name="Fuhrman J.A."/>
        </authorList>
    </citation>
    <scope>NUCLEOTIDE SEQUENCE [LARGE SCALE GENOMIC DNA]</scope>
    <source>
        <strain evidence="2 3">SPOT01</strain>
    </source>
</reference>